<protein>
    <submittedName>
        <fullName evidence="1">Type VI secretion system baseplate subunit TssK</fullName>
    </submittedName>
</protein>
<dbReference type="NCBIfam" id="TIGR03353">
    <property type="entry name" value="VI_chp_4"/>
    <property type="match status" value="1"/>
</dbReference>
<comment type="caution">
    <text evidence="1">The sequence shown here is derived from an EMBL/GenBank/DDBJ whole genome shotgun (WGS) entry which is preliminary data.</text>
</comment>
<sequence length="448" mass="49211">MLRRNDMSADDIPLAIQWHDGMLLSPQHFQEADRRSERLLAYHLGQASPYHHGIVSLKLAEGTLGSGLLRIQQVEAIMPDGTLVHHAGGKHDLSVDLRPQAALVRDAPATVYLAVPRAQAAVSASAADLARNRSAEGAPVVDEHTGEDPLEIPRIAPSVRLLVAAEPPPRLVCLPIARVRLEGEAFVSTGYIPPTLGVTPGSDLDEMCQRLAGRLREKAMRLAEKANFLSRTTDRELIGEVRRQIQCLVAALPPFEAVLYSERPHPFSLFVALTGLLGQISALARTPVPPLLPKYRHDDLRTTYENARDHIFRMVDEGIIESFTAYPFDLKDGKYNVLFQREFRTRALVVAVRAARGVREDQLLNWMNGALIGAPGRLRTMQESRILGAGRKRVERNGDLVATPGILLFELEEQSVFLDPGEPLTLCNTADPTGQSGPSEAVLYVKSG</sequence>
<keyword evidence="2" id="KW-1185">Reference proteome</keyword>
<evidence type="ECO:0000313" key="2">
    <source>
        <dbReference type="Proteomes" id="UP000309215"/>
    </source>
</evidence>
<dbReference type="PANTHER" id="PTHR35566:SF1">
    <property type="entry name" value="TYPE VI SECRETION SYSTEM BASEPLATE COMPONENT TSSK1"/>
    <property type="match status" value="1"/>
</dbReference>
<gene>
    <name evidence="1" type="primary">tssK</name>
    <name evidence="1" type="ORF">E8A74_49110</name>
</gene>
<dbReference type="PANTHER" id="PTHR35566">
    <property type="entry name" value="BLR3599 PROTEIN"/>
    <property type="match status" value="1"/>
</dbReference>
<evidence type="ECO:0000313" key="1">
    <source>
        <dbReference type="EMBL" id="TKC93685.1"/>
    </source>
</evidence>
<dbReference type="Proteomes" id="UP000309215">
    <property type="component" value="Unassembled WGS sequence"/>
</dbReference>
<organism evidence="1 2">
    <name type="scientific">Polyangium fumosum</name>
    <dbReference type="NCBI Taxonomy" id="889272"/>
    <lineage>
        <taxon>Bacteria</taxon>
        <taxon>Pseudomonadati</taxon>
        <taxon>Myxococcota</taxon>
        <taxon>Polyangia</taxon>
        <taxon>Polyangiales</taxon>
        <taxon>Polyangiaceae</taxon>
        <taxon>Polyangium</taxon>
    </lineage>
</organism>
<name>A0A4U1IJ57_9BACT</name>
<dbReference type="OrthoDB" id="9775333at2"/>
<accession>A0A4U1IJ57</accession>
<dbReference type="Pfam" id="PF05936">
    <property type="entry name" value="T6SS_VasE"/>
    <property type="match status" value="1"/>
</dbReference>
<dbReference type="InterPro" id="IPR010263">
    <property type="entry name" value="T6SS_TssK"/>
</dbReference>
<dbReference type="AlphaFoldDB" id="A0A4U1IJ57"/>
<reference evidence="1 2" key="1">
    <citation type="submission" date="2019-04" db="EMBL/GenBank/DDBJ databases">
        <authorList>
            <person name="Li Y."/>
            <person name="Wang J."/>
        </authorList>
    </citation>
    <scope>NUCLEOTIDE SEQUENCE [LARGE SCALE GENOMIC DNA]</scope>
    <source>
        <strain evidence="1 2">DSM 14668</strain>
    </source>
</reference>
<dbReference type="EMBL" id="SSMQ01000117">
    <property type="protein sequence ID" value="TKC93685.1"/>
    <property type="molecule type" value="Genomic_DNA"/>
</dbReference>
<proteinExistence type="predicted"/>